<accession>A0A1I2D213</accession>
<proteinExistence type="predicted"/>
<evidence type="ECO:0000313" key="1">
    <source>
        <dbReference type="EMBL" id="SFE74562.1"/>
    </source>
</evidence>
<reference evidence="2" key="1">
    <citation type="submission" date="2016-10" db="EMBL/GenBank/DDBJ databases">
        <authorList>
            <person name="Varghese N."/>
            <person name="Submissions S."/>
        </authorList>
    </citation>
    <scope>NUCLEOTIDE SEQUENCE [LARGE SCALE GENOMIC DNA]</scope>
    <source>
        <strain evidence="2">CGMCC 1.10223</strain>
    </source>
</reference>
<dbReference type="RefSeq" id="WP_046231805.1">
    <property type="nucleotide sequence ID" value="NZ_FONN01000006.1"/>
</dbReference>
<gene>
    <name evidence="1" type="ORF">SAMN04487969_10655</name>
</gene>
<evidence type="ECO:0000313" key="2">
    <source>
        <dbReference type="Proteomes" id="UP000183410"/>
    </source>
</evidence>
<name>A0A1I2D213_9BACL</name>
<dbReference type="OrthoDB" id="2471499at2"/>
<protein>
    <submittedName>
        <fullName evidence="1">Uncharacterized protein</fullName>
    </submittedName>
</protein>
<organism evidence="1 2">
    <name type="scientific">Paenibacillus algorifonticola</name>
    <dbReference type="NCBI Taxonomy" id="684063"/>
    <lineage>
        <taxon>Bacteria</taxon>
        <taxon>Bacillati</taxon>
        <taxon>Bacillota</taxon>
        <taxon>Bacilli</taxon>
        <taxon>Bacillales</taxon>
        <taxon>Paenibacillaceae</taxon>
        <taxon>Paenibacillus</taxon>
    </lineage>
</organism>
<sequence>MRYEHFMQIGLTVNDKKMGHIIIGADPKFTLDNTSGLNIVDKYIMVKATLEELRFKVKKVDISTSMFGDLSIGIIIYDSDDFNKINAGDIVYKVLD</sequence>
<dbReference type="AlphaFoldDB" id="A0A1I2D213"/>
<dbReference type="EMBL" id="FONN01000006">
    <property type="protein sequence ID" value="SFE74562.1"/>
    <property type="molecule type" value="Genomic_DNA"/>
</dbReference>
<keyword evidence="2" id="KW-1185">Reference proteome</keyword>
<dbReference type="Proteomes" id="UP000183410">
    <property type="component" value="Unassembled WGS sequence"/>
</dbReference>